<gene>
    <name evidence="1" type="ORF">CUMW_253900</name>
</gene>
<evidence type="ECO:0000313" key="2">
    <source>
        <dbReference type="Proteomes" id="UP000236630"/>
    </source>
</evidence>
<proteinExistence type="predicted"/>
<evidence type="ECO:0000313" key="1">
    <source>
        <dbReference type="EMBL" id="GAY67103.1"/>
    </source>
</evidence>
<dbReference type="Proteomes" id="UP000236630">
    <property type="component" value="Unassembled WGS sequence"/>
</dbReference>
<organism evidence="1 2">
    <name type="scientific">Citrus unshiu</name>
    <name type="common">Satsuma mandarin</name>
    <name type="synonym">Citrus nobilis var. unshiu</name>
    <dbReference type="NCBI Taxonomy" id="55188"/>
    <lineage>
        <taxon>Eukaryota</taxon>
        <taxon>Viridiplantae</taxon>
        <taxon>Streptophyta</taxon>
        <taxon>Embryophyta</taxon>
        <taxon>Tracheophyta</taxon>
        <taxon>Spermatophyta</taxon>
        <taxon>Magnoliopsida</taxon>
        <taxon>eudicotyledons</taxon>
        <taxon>Gunneridae</taxon>
        <taxon>Pentapetalae</taxon>
        <taxon>rosids</taxon>
        <taxon>malvids</taxon>
        <taxon>Sapindales</taxon>
        <taxon>Rutaceae</taxon>
        <taxon>Aurantioideae</taxon>
        <taxon>Citrus</taxon>
    </lineage>
</organism>
<sequence>METLNFVTLTFETLTVIALEKHKPSKQIKFSQFYLESITGPKEFADLWGCPKFFQHHILH</sequence>
<dbReference type="AlphaFoldDB" id="A0A2H5QRA1"/>
<comment type="caution">
    <text evidence="1">The sequence shown here is derived from an EMBL/GenBank/DDBJ whole genome shotgun (WGS) entry which is preliminary data.</text>
</comment>
<accession>A0A2H5QRA1</accession>
<name>A0A2H5QRA1_CITUN</name>
<keyword evidence="2" id="KW-1185">Reference proteome</keyword>
<reference evidence="1 2" key="1">
    <citation type="journal article" date="2017" name="Front. Genet.">
        <title>Draft sequencing of the heterozygous diploid genome of Satsuma (Citrus unshiu Marc.) using a hybrid assembly approach.</title>
        <authorList>
            <person name="Shimizu T."/>
            <person name="Tanizawa Y."/>
            <person name="Mochizuki T."/>
            <person name="Nagasaki H."/>
            <person name="Yoshioka T."/>
            <person name="Toyoda A."/>
            <person name="Fujiyama A."/>
            <person name="Kaminuma E."/>
            <person name="Nakamura Y."/>
        </authorList>
    </citation>
    <scope>NUCLEOTIDE SEQUENCE [LARGE SCALE GENOMIC DNA]</scope>
    <source>
        <strain evidence="2">cv. Miyagawa wase</strain>
    </source>
</reference>
<protein>
    <submittedName>
        <fullName evidence="1">Uncharacterized protein</fullName>
    </submittedName>
</protein>
<dbReference type="EMBL" id="BDQV01000657">
    <property type="protein sequence ID" value="GAY67103.1"/>
    <property type="molecule type" value="Genomic_DNA"/>
</dbReference>